<dbReference type="PANTHER" id="PTHR42648:SF26">
    <property type="entry name" value="INTEGRASE CATALYTIC DOMAIN-CONTAINING PROTEIN"/>
    <property type="match status" value="1"/>
</dbReference>
<evidence type="ECO:0000259" key="4">
    <source>
        <dbReference type="PROSITE" id="PS50994"/>
    </source>
</evidence>
<dbReference type="EMBL" id="KZ503088">
    <property type="protein sequence ID" value="PKU68501.1"/>
    <property type="molecule type" value="Genomic_DNA"/>
</dbReference>
<reference evidence="5 6" key="2">
    <citation type="journal article" date="2017" name="Nature">
        <title>The Apostasia genome and the evolution of orchids.</title>
        <authorList>
            <person name="Zhang G.Q."/>
            <person name="Liu K.W."/>
            <person name="Li Z."/>
            <person name="Lohaus R."/>
            <person name="Hsiao Y.Y."/>
            <person name="Niu S.C."/>
            <person name="Wang J.Y."/>
            <person name="Lin Y.C."/>
            <person name="Xu Q."/>
            <person name="Chen L.J."/>
            <person name="Yoshida K."/>
            <person name="Fujiwara S."/>
            <person name="Wang Z.W."/>
            <person name="Zhang Y.Q."/>
            <person name="Mitsuda N."/>
            <person name="Wang M."/>
            <person name="Liu G.H."/>
            <person name="Pecoraro L."/>
            <person name="Huang H.X."/>
            <person name="Xiao X.J."/>
            <person name="Lin M."/>
            <person name="Wu X.Y."/>
            <person name="Wu W.L."/>
            <person name="Chen Y.Y."/>
            <person name="Chang S.B."/>
            <person name="Sakamoto S."/>
            <person name="Ohme-Takagi M."/>
            <person name="Yagi M."/>
            <person name="Zeng S.J."/>
            <person name="Shen C.Y."/>
            <person name="Yeh C.M."/>
            <person name="Luo Y.B."/>
            <person name="Tsai W.C."/>
            <person name="Van de Peer Y."/>
            <person name="Liu Z.J."/>
        </authorList>
    </citation>
    <scope>NUCLEOTIDE SEQUENCE [LARGE SCALE GENOMIC DNA]</scope>
    <source>
        <tissue evidence="5">The whole plant</tissue>
    </source>
</reference>
<proteinExistence type="predicted"/>
<organism evidence="5 6">
    <name type="scientific">Dendrobium catenatum</name>
    <dbReference type="NCBI Taxonomy" id="906689"/>
    <lineage>
        <taxon>Eukaryota</taxon>
        <taxon>Viridiplantae</taxon>
        <taxon>Streptophyta</taxon>
        <taxon>Embryophyta</taxon>
        <taxon>Tracheophyta</taxon>
        <taxon>Spermatophyta</taxon>
        <taxon>Magnoliopsida</taxon>
        <taxon>Liliopsida</taxon>
        <taxon>Asparagales</taxon>
        <taxon>Orchidaceae</taxon>
        <taxon>Epidendroideae</taxon>
        <taxon>Malaxideae</taxon>
        <taxon>Dendrobiinae</taxon>
        <taxon>Dendrobium</taxon>
    </lineage>
</organism>
<dbReference type="Gene3D" id="3.30.420.10">
    <property type="entry name" value="Ribonuclease H-like superfamily/Ribonuclease H"/>
    <property type="match status" value="1"/>
</dbReference>
<dbReference type="SUPFAM" id="SSF53098">
    <property type="entry name" value="Ribonuclease H-like"/>
    <property type="match status" value="1"/>
</dbReference>
<keyword evidence="1" id="KW-0479">Metal-binding</keyword>
<evidence type="ECO:0000313" key="5">
    <source>
        <dbReference type="EMBL" id="PKU68501.1"/>
    </source>
</evidence>
<evidence type="ECO:0000313" key="6">
    <source>
        <dbReference type="Proteomes" id="UP000233837"/>
    </source>
</evidence>
<dbReference type="GO" id="GO:0016787">
    <property type="term" value="F:hydrolase activity"/>
    <property type="evidence" value="ECO:0007669"/>
    <property type="project" value="UniProtKB-KW"/>
</dbReference>
<reference evidence="5 6" key="1">
    <citation type="journal article" date="2016" name="Sci. Rep.">
        <title>The Dendrobium catenatum Lindl. genome sequence provides insights into polysaccharide synthase, floral development and adaptive evolution.</title>
        <authorList>
            <person name="Zhang G.Q."/>
            <person name="Xu Q."/>
            <person name="Bian C."/>
            <person name="Tsai W.C."/>
            <person name="Yeh C.M."/>
            <person name="Liu K.W."/>
            <person name="Yoshida K."/>
            <person name="Zhang L.S."/>
            <person name="Chang S.B."/>
            <person name="Chen F."/>
            <person name="Shi Y."/>
            <person name="Su Y.Y."/>
            <person name="Zhang Y.Q."/>
            <person name="Chen L.J."/>
            <person name="Yin Y."/>
            <person name="Lin M."/>
            <person name="Huang H."/>
            <person name="Deng H."/>
            <person name="Wang Z.W."/>
            <person name="Zhu S.L."/>
            <person name="Zhao X."/>
            <person name="Deng C."/>
            <person name="Niu S.C."/>
            <person name="Huang J."/>
            <person name="Wang M."/>
            <person name="Liu G.H."/>
            <person name="Yang H.J."/>
            <person name="Xiao X.J."/>
            <person name="Hsiao Y.Y."/>
            <person name="Wu W.L."/>
            <person name="Chen Y.Y."/>
            <person name="Mitsuda N."/>
            <person name="Ohme-Takagi M."/>
            <person name="Luo Y.B."/>
            <person name="Van de Peer Y."/>
            <person name="Liu Z.J."/>
        </authorList>
    </citation>
    <scope>NUCLEOTIDE SEQUENCE [LARGE SCALE GENOMIC DNA]</scope>
    <source>
        <tissue evidence="5">The whole plant</tissue>
    </source>
</reference>
<dbReference type="InterPro" id="IPR036397">
    <property type="entry name" value="RNaseH_sf"/>
</dbReference>
<name>A0A2I0VYL3_9ASPA</name>
<protein>
    <submittedName>
        <fullName evidence="5">Retrovirus-related Pol polyprotein from transposon TNT 1-94</fullName>
    </submittedName>
</protein>
<feature type="domain" description="Integrase catalytic" evidence="4">
    <location>
        <begin position="160"/>
        <end position="326"/>
    </location>
</feature>
<evidence type="ECO:0000256" key="1">
    <source>
        <dbReference type="ARBA" id="ARBA00022723"/>
    </source>
</evidence>
<feature type="compositionally biased region" description="Low complexity" evidence="3">
    <location>
        <begin position="424"/>
        <end position="461"/>
    </location>
</feature>
<dbReference type="InterPro" id="IPR001584">
    <property type="entry name" value="Integrase_cat-core"/>
</dbReference>
<dbReference type="Pfam" id="PF07727">
    <property type="entry name" value="RVT_2"/>
    <property type="match status" value="1"/>
</dbReference>
<dbReference type="PROSITE" id="PS50994">
    <property type="entry name" value="INTEGRASE"/>
    <property type="match status" value="1"/>
</dbReference>
<dbReference type="InterPro" id="IPR013103">
    <property type="entry name" value="RVT_2"/>
</dbReference>
<dbReference type="SUPFAM" id="SSF56672">
    <property type="entry name" value="DNA/RNA polymerases"/>
    <property type="match status" value="1"/>
</dbReference>
<keyword evidence="2" id="KW-0378">Hydrolase</keyword>
<dbReference type="InterPro" id="IPR057670">
    <property type="entry name" value="SH3_retrovirus"/>
</dbReference>
<evidence type="ECO:0000256" key="2">
    <source>
        <dbReference type="ARBA" id="ARBA00022801"/>
    </source>
</evidence>
<keyword evidence="6" id="KW-1185">Reference proteome</keyword>
<dbReference type="Pfam" id="PF00665">
    <property type="entry name" value="rve"/>
    <property type="match status" value="1"/>
</dbReference>
<dbReference type="AlphaFoldDB" id="A0A2I0VYL3"/>
<dbReference type="InterPro" id="IPR025724">
    <property type="entry name" value="GAG-pre-integrase_dom"/>
</dbReference>
<sequence>MDSITVGNGQSLPITHTGTGLLPTPARKLTLSQIHHVPTISHNLLSVSHLTHDNNVSVVFSPSGFCIKDLQTQATLLQGPCRNGLYTIRIPPPASTSSALSATSSSSYRWHTRLGHPHPQVLASISQANRDLAISTSVFTCSTCKAAKSHKLVFPVSSRSNVTPLALLHFDVWGPTPTISHQGYKYYLVIIDDFSRFTWLFMLRAKSEVPKIIIHFKIFIENQLSHKIKCIQTDGGSEFTNNELKSFLQNNGIHHRISCPYTPEQNGMAERKNRHIIETTRTLLQTAHLPYQFWPDAALTAVHLINRMPSVTIQNKTPFELLHQTKPTYSHLKTFGCACYPWTPPSQRHKLEPKASQCLFLGYHESYKGYKCLNVSTNKILFSRHVTFEEDLFPFSLSPTHPSTSPSVPASSTNPYLLLPTSTLSTSHVTHQPSNSPTTPTSPTEQTNLTSQPTTPPHTTSSPPPIPSSHPMITRLKTGTLKPRTLLNLLHKLQPISQPLPDPTSYSEAVKIPQWREAMALEFLALQQQGTWLLVPPPPNANVLGSRWTYRTKYHSNGTIARYKARLVAQGHRQEHGLDYHDTFCPVAKMPTIRVFLLIALNHSWPIHQMDVANAFLHGDLHETVYMTQPKGFEDNINPSHVCLLKKAIYGLKQAPRQWFHKFSSYIISYGFKQSQSDHSLFVFSQSNIQIYLLIYVDDILLSGNHSQTVSALINQLSKQFTIKYLGTASHFLGIQIHTTDSSLFLSQSTYAKSILHQAGLTACKPLSNPNCTKLPTTPFSDPILHNPLSYKQFTGSLQYLTITRPDISYSVNVLCQHMHDPQPVHYHLLKRLLRYIQGTTHFGLPISKGPLQLMSMSDADWASDPITRRSTSGYCSFLGSTLISWSVKKQHTVARSSTEAEYRAIAAATADILWLRKLLHDFNISIDQPTILYCDNMSAIAIANNPVLHARTKHIEIDHHFIRDHLHAKHIALTPISTVDQIADIFTKSLSTSRFQHLRFKLTVQTEPSICMEVLEHTSTDRQQHLRGLITLGS</sequence>
<dbReference type="GO" id="GO:0015074">
    <property type="term" value="P:DNA integration"/>
    <property type="evidence" value="ECO:0007669"/>
    <property type="project" value="InterPro"/>
</dbReference>
<feature type="region of interest" description="Disordered" evidence="3">
    <location>
        <begin position="424"/>
        <end position="473"/>
    </location>
</feature>
<dbReference type="CDD" id="cd09272">
    <property type="entry name" value="RNase_HI_RT_Ty1"/>
    <property type="match status" value="1"/>
</dbReference>
<accession>A0A2I0VYL3</accession>
<dbReference type="InterPro" id="IPR012337">
    <property type="entry name" value="RNaseH-like_sf"/>
</dbReference>
<dbReference type="PANTHER" id="PTHR42648">
    <property type="entry name" value="TRANSPOSASE, PUTATIVE-RELATED"/>
    <property type="match status" value="1"/>
</dbReference>
<dbReference type="Pfam" id="PF13976">
    <property type="entry name" value="gag_pre-integrs"/>
    <property type="match status" value="1"/>
</dbReference>
<dbReference type="GO" id="GO:0046872">
    <property type="term" value="F:metal ion binding"/>
    <property type="evidence" value="ECO:0007669"/>
    <property type="project" value="UniProtKB-KW"/>
</dbReference>
<dbReference type="InterPro" id="IPR043502">
    <property type="entry name" value="DNA/RNA_pol_sf"/>
</dbReference>
<gene>
    <name evidence="5" type="ORF">MA16_Dca020038</name>
</gene>
<dbReference type="GO" id="GO:0003676">
    <property type="term" value="F:nucleic acid binding"/>
    <property type="evidence" value="ECO:0007669"/>
    <property type="project" value="InterPro"/>
</dbReference>
<dbReference type="InterPro" id="IPR039537">
    <property type="entry name" value="Retrotran_Ty1/copia-like"/>
</dbReference>
<dbReference type="Proteomes" id="UP000233837">
    <property type="component" value="Unassembled WGS sequence"/>
</dbReference>
<dbReference type="Pfam" id="PF25597">
    <property type="entry name" value="SH3_retrovirus"/>
    <property type="match status" value="1"/>
</dbReference>
<evidence type="ECO:0000256" key="3">
    <source>
        <dbReference type="SAM" id="MobiDB-lite"/>
    </source>
</evidence>